<protein>
    <submittedName>
        <fullName evidence="1">Uncharacterized protein</fullName>
    </submittedName>
</protein>
<proteinExistence type="predicted"/>
<keyword evidence="2" id="KW-1185">Reference proteome</keyword>
<dbReference type="PANTHER" id="PTHR33116:SF85">
    <property type="entry name" value="REVERSE TRANSCRIPTASE ZINC-BINDING DOMAIN-CONTAINING PROTEIN"/>
    <property type="match status" value="1"/>
</dbReference>
<evidence type="ECO:0000313" key="1">
    <source>
        <dbReference type="EMBL" id="WMV13371.1"/>
    </source>
</evidence>
<dbReference type="AlphaFoldDB" id="A0AAF0TC46"/>
<dbReference type="Proteomes" id="UP001234989">
    <property type="component" value="Chromosome 1"/>
</dbReference>
<accession>A0AAF0TC46</accession>
<reference evidence="1" key="1">
    <citation type="submission" date="2023-08" db="EMBL/GenBank/DDBJ databases">
        <title>A de novo genome assembly of Solanum verrucosum Schlechtendal, a Mexican diploid species geographically isolated from the other diploid A-genome species in potato relatives.</title>
        <authorList>
            <person name="Hosaka K."/>
        </authorList>
    </citation>
    <scope>NUCLEOTIDE SEQUENCE</scope>
    <source>
        <tissue evidence="1">Young leaves</tissue>
    </source>
</reference>
<name>A0AAF0TC46_SOLVR</name>
<dbReference type="EMBL" id="CP133612">
    <property type="protein sequence ID" value="WMV13371.1"/>
    <property type="molecule type" value="Genomic_DNA"/>
</dbReference>
<dbReference type="PANTHER" id="PTHR33116">
    <property type="entry name" value="REVERSE TRANSCRIPTASE ZINC-BINDING DOMAIN-CONTAINING PROTEIN-RELATED-RELATED"/>
    <property type="match status" value="1"/>
</dbReference>
<evidence type="ECO:0000313" key="2">
    <source>
        <dbReference type="Proteomes" id="UP001234989"/>
    </source>
</evidence>
<gene>
    <name evidence="1" type="ORF">MTR67_006756</name>
</gene>
<organism evidence="1 2">
    <name type="scientific">Solanum verrucosum</name>
    <dbReference type="NCBI Taxonomy" id="315347"/>
    <lineage>
        <taxon>Eukaryota</taxon>
        <taxon>Viridiplantae</taxon>
        <taxon>Streptophyta</taxon>
        <taxon>Embryophyta</taxon>
        <taxon>Tracheophyta</taxon>
        <taxon>Spermatophyta</taxon>
        <taxon>Magnoliopsida</taxon>
        <taxon>eudicotyledons</taxon>
        <taxon>Gunneridae</taxon>
        <taxon>Pentapetalae</taxon>
        <taxon>asterids</taxon>
        <taxon>lamiids</taxon>
        <taxon>Solanales</taxon>
        <taxon>Solanaceae</taxon>
        <taxon>Solanoideae</taxon>
        <taxon>Solaneae</taxon>
        <taxon>Solanum</taxon>
    </lineage>
</organism>
<sequence>MEGLNNMIKAANLRGWIRGFDVAREGTERLEVTHLQYADDTLIFCDAEEEQLKYLRVILVLFEGISGLHINWRKSMMYPINQVNNMSCLASILGGEIGVLPTIYLGMPLGAKSKSIDIWNSVIEKCEKKLAKWKSQYLSKGGRLTLINSVLDALPTYMMSLFPIPPGVIKRLDRIRRNFLWQGNKEKKSFHLVKWEEVMTSKENGGLGIKNLKLQSKALSMKWLWKYANNNQMLWREVIGVKYEKEDNWIAKEVATPYGVSLWRSIRNLWNEVKSNSKAKVMDGNKTRFWKDIWHEKGNMEDLFPDIYNLIMFQQSTIVDLWSPQRWNFIFRRNLNDWEIVRVAEFLNTVDTFTGLQPGEDKLWWTGDDRGVFKVNKSYKLMDQTDQQCSSWPWKQIWKSRIPHKVSIFVWSMAGGEPCVPVHPSSVENIPKPQRHLLDNAQEGGCGITKVAEALLCWEEAGVHAKDRGGQVGALPTTYLGMPLGAKSMSKEIWSSVIEKCEKKLARWKGQYLSLGGRVTLINSVLDALPTYMMSLFPISTDWTKSKGSSCGRETRTRKRKVIKAKYEEENRWMTKEVFSPYGVNLWRSIRALWDDFKIKTKVKVRNGEKTSFWGDDWHKMGILRNIYPDIHNLMLNQQRTIAGMWTPDGWEISFRRQVNDWEITSVVDFLNTIGQFKGTQEGEDELWWQGSDIGTFGVGKAYKWLNSHNQQNVNWPWKTIWKVNIPYRYHVLFGSYPRKQSLHKTIC</sequence>